<dbReference type="AlphaFoldDB" id="A0ABD1LTR1"/>
<evidence type="ECO:0000256" key="10">
    <source>
        <dbReference type="ARBA" id="ARBA00022989"/>
    </source>
</evidence>
<dbReference type="GO" id="GO:0016020">
    <property type="term" value="C:membrane"/>
    <property type="evidence" value="ECO:0007669"/>
    <property type="project" value="UniProtKB-SubCell"/>
</dbReference>
<dbReference type="Pfam" id="PF07714">
    <property type="entry name" value="PK_Tyr_Ser-Thr"/>
    <property type="match status" value="2"/>
</dbReference>
<feature type="transmembrane region" description="Helical" evidence="13">
    <location>
        <begin position="185"/>
        <end position="208"/>
    </location>
</feature>
<evidence type="ECO:0000313" key="16">
    <source>
        <dbReference type="Proteomes" id="UP001603857"/>
    </source>
</evidence>
<accession>A0ABD1LTR1</accession>
<name>A0ABD1LTR1_9FABA</name>
<feature type="domain" description="Protein kinase" evidence="14">
    <location>
        <begin position="250"/>
        <end position="499"/>
    </location>
</feature>
<dbReference type="InterPro" id="IPR011009">
    <property type="entry name" value="Kinase-like_dom_sf"/>
</dbReference>
<dbReference type="Gene3D" id="2.60.120.200">
    <property type="match status" value="2"/>
</dbReference>
<evidence type="ECO:0000256" key="7">
    <source>
        <dbReference type="ARBA" id="ARBA00022734"/>
    </source>
</evidence>
<keyword evidence="9" id="KW-0067">ATP-binding</keyword>
<comment type="similarity">
    <text evidence="3">In the N-terminal section; belongs to the leguminous lectin family.</text>
</comment>
<protein>
    <recommendedName>
        <fullName evidence="14">Protein kinase domain-containing protein</fullName>
    </recommendedName>
</protein>
<evidence type="ECO:0000259" key="14">
    <source>
        <dbReference type="PROSITE" id="PS50011"/>
    </source>
</evidence>
<dbReference type="GO" id="GO:0051707">
    <property type="term" value="P:response to other organism"/>
    <property type="evidence" value="ECO:0007669"/>
    <property type="project" value="UniProtKB-ARBA"/>
</dbReference>
<evidence type="ECO:0000256" key="4">
    <source>
        <dbReference type="ARBA" id="ARBA00010217"/>
    </source>
</evidence>
<dbReference type="PANTHER" id="PTHR27007">
    <property type="match status" value="1"/>
</dbReference>
<keyword evidence="10 13" id="KW-1133">Transmembrane helix</keyword>
<evidence type="ECO:0000256" key="6">
    <source>
        <dbReference type="ARBA" id="ARBA00022729"/>
    </source>
</evidence>
<evidence type="ECO:0000256" key="1">
    <source>
        <dbReference type="ARBA" id="ARBA00004479"/>
    </source>
</evidence>
<keyword evidence="7" id="KW-0430">Lectin</keyword>
<keyword evidence="5 13" id="KW-0812">Transmembrane</keyword>
<dbReference type="SUPFAM" id="SSF56112">
    <property type="entry name" value="Protein kinase-like (PK-like)"/>
    <property type="match status" value="1"/>
</dbReference>
<dbReference type="InterPro" id="IPR000719">
    <property type="entry name" value="Prot_kinase_dom"/>
</dbReference>
<sequence length="499" mass="55356">MKLWDSQSGMKSSFNSTFAFNIHPLTSPGGEGLALILAANTTLPSNSAGQWLGIVNSSSIGAVELIQGRVTLKILMTTMLGYKKHLFRPATTLGTHGVNLSSGIDVVATIYFDAKAGKMTIFVSTSDLKFGKEVLTVDLDLSKLLPEDVYVGFSASTGVYTRVNTMRSWYFSSWEYFEKNPMNLIWLWILIPIIVVGGACGLAGLCYWRKKHRNEQGVEEDLNIELEIKSSSNALHKFQTLNPIPFQRNFHSLYKLGKGGLGMVCKGTLQGKDVAVKRISKNLRHGKQDFIAEISTIGNLNHKNLVKVIEWCYEKGENLLVYELMENGSLDRFIFSTSDSTLSWERRISVLCGVHLTVFTMDGIAGTPGYRAPESFHTGRASVETDVYAFGVLMLEVVCGGRKAEHIQDLRCCNSIVDCVWELHSRENITGAVDSRLNGDFDEAQAKCVLELGLAYCHPNPYERPSMRTVLQVLIGEAAPPFVAFKKHGQSLLLFSMKR</sequence>
<dbReference type="PROSITE" id="PS50011">
    <property type="entry name" value="PROTEIN_KINASE_DOM"/>
    <property type="match status" value="1"/>
</dbReference>
<dbReference type="GO" id="GO:0006952">
    <property type="term" value="P:defense response"/>
    <property type="evidence" value="ECO:0007669"/>
    <property type="project" value="UniProtKB-ARBA"/>
</dbReference>
<dbReference type="Proteomes" id="UP001603857">
    <property type="component" value="Unassembled WGS sequence"/>
</dbReference>
<evidence type="ECO:0000256" key="9">
    <source>
        <dbReference type="ARBA" id="ARBA00022840"/>
    </source>
</evidence>
<dbReference type="InterPro" id="IPR001220">
    <property type="entry name" value="Legume_lectin_dom"/>
</dbReference>
<evidence type="ECO:0000256" key="11">
    <source>
        <dbReference type="ARBA" id="ARBA00023136"/>
    </source>
</evidence>
<dbReference type="EMBL" id="JBGMDY010000007">
    <property type="protein sequence ID" value="KAL2326911.1"/>
    <property type="molecule type" value="Genomic_DNA"/>
</dbReference>
<dbReference type="Pfam" id="PF00139">
    <property type="entry name" value="Lectin_legB"/>
    <property type="match status" value="1"/>
</dbReference>
<proteinExistence type="inferred from homology"/>
<dbReference type="InterPro" id="IPR001245">
    <property type="entry name" value="Ser-Thr/Tyr_kinase_cat_dom"/>
</dbReference>
<comment type="similarity">
    <text evidence="2">Belongs to the leguminous lectin family.</text>
</comment>
<keyword evidence="8" id="KW-0547">Nucleotide-binding</keyword>
<evidence type="ECO:0000256" key="2">
    <source>
        <dbReference type="ARBA" id="ARBA00007606"/>
    </source>
</evidence>
<evidence type="ECO:0000256" key="5">
    <source>
        <dbReference type="ARBA" id="ARBA00022692"/>
    </source>
</evidence>
<evidence type="ECO:0000256" key="12">
    <source>
        <dbReference type="ARBA" id="ARBA00023170"/>
    </source>
</evidence>
<dbReference type="InterPro" id="IPR013320">
    <property type="entry name" value="ConA-like_dom_sf"/>
</dbReference>
<keyword evidence="16" id="KW-1185">Reference proteome</keyword>
<gene>
    <name evidence="15" type="ORF">Fmac_020338</name>
</gene>
<dbReference type="SUPFAM" id="SSF49899">
    <property type="entry name" value="Concanavalin A-like lectins/glucanases"/>
    <property type="match status" value="1"/>
</dbReference>
<reference evidence="15 16" key="1">
    <citation type="submission" date="2024-08" db="EMBL/GenBank/DDBJ databases">
        <title>Insights into the chromosomal genome structure of Flemingia macrophylla.</title>
        <authorList>
            <person name="Ding Y."/>
            <person name="Zhao Y."/>
            <person name="Bi W."/>
            <person name="Wu M."/>
            <person name="Zhao G."/>
            <person name="Gong Y."/>
            <person name="Li W."/>
            <person name="Zhang P."/>
        </authorList>
    </citation>
    <scope>NUCLEOTIDE SEQUENCE [LARGE SCALE GENOMIC DNA]</scope>
    <source>
        <strain evidence="15">DYQJB</strain>
        <tissue evidence="15">Leaf</tissue>
    </source>
</reference>
<evidence type="ECO:0000313" key="15">
    <source>
        <dbReference type="EMBL" id="KAL2326911.1"/>
    </source>
</evidence>
<comment type="caution">
    <text evidence="15">The sequence shown here is derived from an EMBL/GenBank/DDBJ whole genome shotgun (WGS) entry which is preliminary data.</text>
</comment>
<keyword evidence="12" id="KW-0675">Receptor</keyword>
<organism evidence="15 16">
    <name type="scientific">Flemingia macrophylla</name>
    <dbReference type="NCBI Taxonomy" id="520843"/>
    <lineage>
        <taxon>Eukaryota</taxon>
        <taxon>Viridiplantae</taxon>
        <taxon>Streptophyta</taxon>
        <taxon>Embryophyta</taxon>
        <taxon>Tracheophyta</taxon>
        <taxon>Spermatophyta</taxon>
        <taxon>Magnoliopsida</taxon>
        <taxon>eudicotyledons</taxon>
        <taxon>Gunneridae</taxon>
        <taxon>Pentapetalae</taxon>
        <taxon>rosids</taxon>
        <taxon>fabids</taxon>
        <taxon>Fabales</taxon>
        <taxon>Fabaceae</taxon>
        <taxon>Papilionoideae</taxon>
        <taxon>50 kb inversion clade</taxon>
        <taxon>NPAAA clade</taxon>
        <taxon>indigoferoid/millettioid clade</taxon>
        <taxon>Phaseoleae</taxon>
        <taxon>Flemingia</taxon>
    </lineage>
</organism>
<dbReference type="Gene3D" id="1.10.510.10">
    <property type="entry name" value="Transferase(Phosphotransferase) domain 1"/>
    <property type="match status" value="2"/>
</dbReference>
<comment type="similarity">
    <text evidence="4">In the C-terminal section; belongs to the protein kinase superfamily. Ser/Thr protein kinase family.</text>
</comment>
<keyword evidence="11 13" id="KW-0472">Membrane</keyword>
<evidence type="ECO:0000256" key="3">
    <source>
        <dbReference type="ARBA" id="ARBA00008536"/>
    </source>
</evidence>
<dbReference type="GO" id="GO:0005524">
    <property type="term" value="F:ATP binding"/>
    <property type="evidence" value="ECO:0007669"/>
    <property type="project" value="UniProtKB-KW"/>
</dbReference>
<comment type="subcellular location">
    <subcellularLocation>
        <location evidence="1">Membrane</location>
        <topology evidence="1">Single-pass type I membrane protein</topology>
    </subcellularLocation>
</comment>
<keyword evidence="6" id="KW-0732">Signal</keyword>
<dbReference type="GO" id="GO:0030246">
    <property type="term" value="F:carbohydrate binding"/>
    <property type="evidence" value="ECO:0007669"/>
    <property type="project" value="UniProtKB-KW"/>
</dbReference>
<evidence type="ECO:0000256" key="8">
    <source>
        <dbReference type="ARBA" id="ARBA00022741"/>
    </source>
</evidence>
<evidence type="ECO:0000256" key="13">
    <source>
        <dbReference type="SAM" id="Phobius"/>
    </source>
</evidence>
<dbReference type="InterPro" id="IPR050528">
    <property type="entry name" value="L-type_Lectin-RKs"/>
</dbReference>